<dbReference type="STRING" id="634436.SAMN05216361_1407"/>
<dbReference type="AlphaFoldDB" id="A0A1M5HC18"/>
<keyword evidence="4" id="KW-0812">Transmembrane</keyword>
<dbReference type="PANTHER" id="PTHR48090">
    <property type="entry name" value="UNDECAPRENYL-PHOSPHATE 4-DEOXY-4-FORMAMIDO-L-ARABINOSE TRANSFERASE-RELATED"/>
    <property type="match status" value="1"/>
</dbReference>
<dbReference type="SUPFAM" id="SSF53448">
    <property type="entry name" value="Nucleotide-diphospho-sugar transferases"/>
    <property type="match status" value="1"/>
</dbReference>
<dbReference type="EMBL" id="FQWD01000002">
    <property type="protein sequence ID" value="SHG13505.1"/>
    <property type="molecule type" value="Genomic_DNA"/>
</dbReference>
<keyword evidence="6" id="KW-1133">Transmembrane helix</keyword>
<keyword evidence="10" id="KW-1185">Reference proteome</keyword>
<evidence type="ECO:0000256" key="6">
    <source>
        <dbReference type="ARBA" id="ARBA00022989"/>
    </source>
</evidence>
<name>A0A1M5HC18_9ALTE</name>
<dbReference type="CDD" id="cd04179">
    <property type="entry name" value="DPM_DPG-synthase_like"/>
    <property type="match status" value="1"/>
</dbReference>
<keyword evidence="3 9" id="KW-0808">Transferase</keyword>
<evidence type="ECO:0000256" key="3">
    <source>
        <dbReference type="ARBA" id="ARBA00022679"/>
    </source>
</evidence>
<keyword evidence="1" id="KW-1003">Cell membrane</keyword>
<evidence type="ECO:0000256" key="2">
    <source>
        <dbReference type="ARBA" id="ARBA00022676"/>
    </source>
</evidence>
<dbReference type="GO" id="GO:0009103">
    <property type="term" value="P:lipopolysaccharide biosynthetic process"/>
    <property type="evidence" value="ECO:0007669"/>
    <property type="project" value="UniProtKB-KW"/>
</dbReference>
<dbReference type="GO" id="GO:0005886">
    <property type="term" value="C:plasma membrane"/>
    <property type="evidence" value="ECO:0007669"/>
    <property type="project" value="TreeGrafter"/>
</dbReference>
<keyword evidence="7" id="KW-0472">Membrane</keyword>
<dbReference type="PANTHER" id="PTHR48090:SF3">
    <property type="entry name" value="UNDECAPRENYL-PHOSPHATE 4-DEOXY-4-FORMAMIDO-L-ARABINOSE TRANSFERASE"/>
    <property type="match status" value="1"/>
</dbReference>
<proteinExistence type="predicted"/>
<accession>A0A1M5HC18</accession>
<dbReference type="Gene3D" id="3.90.550.10">
    <property type="entry name" value="Spore Coat Polysaccharide Biosynthesis Protein SpsA, Chain A"/>
    <property type="match status" value="1"/>
</dbReference>
<dbReference type="InterPro" id="IPR029044">
    <property type="entry name" value="Nucleotide-diphossugar_trans"/>
</dbReference>
<evidence type="ECO:0000256" key="7">
    <source>
        <dbReference type="ARBA" id="ARBA00023136"/>
    </source>
</evidence>
<dbReference type="GO" id="GO:0099621">
    <property type="term" value="F:undecaprenyl-phosphate 4-deoxy-4-formamido-L-arabinose transferase activity"/>
    <property type="evidence" value="ECO:0007669"/>
    <property type="project" value="TreeGrafter"/>
</dbReference>
<evidence type="ECO:0000313" key="10">
    <source>
        <dbReference type="Proteomes" id="UP000184520"/>
    </source>
</evidence>
<keyword evidence="5" id="KW-0448">Lipopolysaccharide biosynthesis</keyword>
<dbReference type="InterPro" id="IPR050256">
    <property type="entry name" value="Glycosyltransferase_2"/>
</dbReference>
<dbReference type="InterPro" id="IPR001173">
    <property type="entry name" value="Glyco_trans_2-like"/>
</dbReference>
<dbReference type="RefSeq" id="WP_073319925.1">
    <property type="nucleotide sequence ID" value="NZ_FQWD01000002.1"/>
</dbReference>
<organism evidence="9 10">
    <name type="scientific">Marisediminitalea aggregata</name>
    <dbReference type="NCBI Taxonomy" id="634436"/>
    <lineage>
        <taxon>Bacteria</taxon>
        <taxon>Pseudomonadati</taxon>
        <taxon>Pseudomonadota</taxon>
        <taxon>Gammaproteobacteria</taxon>
        <taxon>Alteromonadales</taxon>
        <taxon>Alteromonadaceae</taxon>
        <taxon>Marisediminitalea</taxon>
    </lineage>
</organism>
<protein>
    <submittedName>
        <fullName evidence="9">Glycosyltransferase involved in cell wall bisynthesis</fullName>
    </submittedName>
</protein>
<evidence type="ECO:0000259" key="8">
    <source>
        <dbReference type="Pfam" id="PF00535"/>
    </source>
</evidence>
<evidence type="ECO:0000256" key="1">
    <source>
        <dbReference type="ARBA" id="ARBA00022475"/>
    </source>
</evidence>
<sequence length="240" mass="27144">MLSVVIPAKNEQDNIAPLVKEIVTALRGVCSFEILYVDDGSTDNTYHVLRQLSLSHYPQLRVIRHVFSVGQSTAVHTGVYHARGELVITLDADGQNDPADIPALLSAARAYSPAQCFCVAGYRKSRKDTAWKRFQSRVANGVRSRFLHDDTPDTGCGMKLFPRETFLRLPYFDHMHRFIPALIKRLGGDVIVVQVNHRDRQHGTSNYTMMSRLWVGIIDMIGVLWLQKRTKIAHVVCEDE</sequence>
<evidence type="ECO:0000256" key="4">
    <source>
        <dbReference type="ARBA" id="ARBA00022692"/>
    </source>
</evidence>
<dbReference type="FunFam" id="3.90.550.10:FF:000170">
    <property type="entry name" value="Dolichol-phosphate mannosyltransferase"/>
    <property type="match status" value="1"/>
</dbReference>
<dbReference type="OrthoDB" id="9811884at2"/>
<evidence type="ECO:0000256" key="5">
    <source>
        <dbReference type="ARBA" id="ARBA00022985"/>
    </source>
</evidence>
<dbReference type="Proteomes" id="UP000184520">
    <property type="component" value="Unassembled WGS sequence"/>
</dbReference>
<dbReference type="Pfam" id="PF00535">
    <property type="entry name" value="Glycos_transf_2"/>
    <property type="match status" value="1"/>
</dbReference>
<keyword evidence="2" id="KW-0328">Glycosyltransferase</keyword>
<evidence type="ECO:0000313" key="9">
    <source>
        <dbReference type="EMBL" id="SHG13505.1"/>
    </source>
</evidence>
<gene>
    <name evidence="9" type="ORF">SAMN05216361_1407</name>
</gene>
<reference evidence="10" key="1">
    <citation type="submission" date="2016-11" db="EMBL/GenBank/DDBJ databases">
        <authorList>
            <person name="Varghese N."/>
            <person name="Submissions S."/>
        </authorList>
    </citation>
    <scope>NUCLEOTIDE SEQUENCE [LARGE SCALE GENOMIC DNA]</scope>
    <source>
        <strain evidence="10">CGMCC 1.8995</strain>
    </source>
</reference>
<feature type="domain" description="Glycosyltransferase 2-like" evidence="8">
    <location>
        <begin position="3"/>
        <end position="166"/>
    </location>
</feature>